<dbReference type="CDD" id="cd06261">
    <property type="entry name" value="TM_PBP2"/>
    <property type="match status" value="1"/>
</dbReference>
<evidence type="ECO:0000256" key="5">
    <source>
        <dbReference type="ARBA" id="ARBA00022692"/>
    </source>
</evidence>
<sequence>MIMEQTIRAQTTLPPKIGFAEKWRRRLFGNLRDGILTMILIAAVLGLGSVAINWLVINAVAPWSTADLCREATGACWPFLVEKHRLILFGTYPWEQQWRPFMASLILLIGVGVSMVPHWQDKRLIWVWLGLAVTFTVLMRGGVGGLEYVQPERWNGLPVLLMLAIFGLVFAFPLGLFLALARHQDKLPALRAIAVLWIELVRGVPMIMVLFLGLFVLPLMMPDDIKLNPLITTMIALVIFHSAYFAESIRGGLQTVPLGQYEAADSQGLSWFQKTRLIILPQALRIAMPGILNTVLGAYKDTSLVVIIGIHDIMATAKMSFSDPVWQRYGLEAYLFVGGWFLATCWCLSSYSRWLERRTS</sequence>
<feature type="transmembrane region" description="Helical" evidence="8">
    <location>
        <begin position="123"/>
        <end position="139"/>
    </location>
</feature>
<dbReference type="InterPro" id="IPR000515">
    <property type="entry name" value="MetI-like"/>
</dbReference>
<evidence type="ECO:0000256" key="8">
    <source>
        <dbReference type="RuleBase" id="RU363032"/>
    </source>
</evidence>
<evidence type="ECO:0000256" key="4">
    <source>
        <dbReference type="ARBA" id="ARBA00022475"/>
    </source>
</evidence>
<evidence type="ECO:0000259" key="9">
    <source>
        <dbReference type="PROSITE" id="PS50928"/>
    </source>
</evidence>
<proteinExistence type="inferred from homology"/>
<keyword evidence="7 8" id="KW-0472">Membrane</keyword>
<feature type="transmembrane region" description="Helical" evidence="8">
    <location>
        <begin position="227"/>
        <end position="246"/>
    </location>
</feature>
<dbReference type="EMBL" id="JPWF01000002">
    <property type="protein sequence ID" value="RCK38834.1"/>
    <property type="molecule type" value="Genomic_DNA"/>
</dbReference>
<evidence type="ECO:0000256" key="7">
    <source>
        <dbReference type="ARBA" id="ARBA00023136"/>
    </source>
</evidence>
<comment type="subcellular location">
    <subcellularLocation>
        <location evidence="1">Cell inner membrane</location>
        <topology evidence="1">Multi-pass membrane protein</topology>
    </subcellularLocation>
    <subcellularLocation>
        <location evidence="8">Cell membrane</location>
        <topology evidence="8">Multi-pass membrane protein</topology>
    </subcellularLocation>
</comment>
<evidence type="ECO:0000313" key="10">
    <source>
        <dbReference type="EMBL" id="RCK38834.1"/>
    </source>
</evidence>
<dbReference type="SUPFAM" id="SSF161098">
    <property type="entry name" value="MetI-like"/>
    <property type="match status" value="1"/>
</dbReference>
<reference evidence="10 11" key="1">
    <citation type="submission" date="2014-07" db="EMBL/GenBank/DDBJ databases">
        <title>Draft genome sequence of Thalassospira profundimaris 35.</title>
        <authorList>
            <person name="Lai Q."/>
            <person name="Shao Z."/>
        </authorList>
    </citation>
    <scope>NUCLEOTIDE SEQUENCE [LARGE SCALE GENOMIC DNA]</scope>
    <source>
        <strain evidence="10 11">35</strain>
    </source>
</reference>
<dbReference type="AlphaFoldDB" id="A0A367WBK1"/>
<gene>
    <name evidence="10" type="ORF">TH19_03260</name>
</gene>
<feature type="transmembrane region" description="Helical" evidence="8">
    <location>
        <begin position="98"/>
        <end position="116"/>
    </location>
</feature>
<feature type="transmembrane region" description="Helical" evidence="8">
    <location>
        <begin position="34"/>
        <end position="57"/>
    </location>
</feature>
<organism evidence="10 11">
    <name type="scientific">Thalassospira profundimaris</name>
    <dbReference type="NCBI Taxonomy" id="502049"/>
    <lineage>
        <taxon>Bacteria</taxon>
        <taxon>Pseudomonadati</taxon>
        <taxon>Pseudomonadota</taxon>
        <taxon>Alphaproteobacteria</taxon>
        <taxon>Rhodospirillales</taxon>
        <taxon>Thalassospiraceae</taxon>
        <taxon>Thalassospira</taxon>
    </lineage>
</organism>
<keyword evidence="4" id="KW-1003">Cell membrane</keyword>
<dbReference type="PROSITE" id="PS50928">
    <property type="entry name" value="ABC_TM1"/>
    <property type="match status" value="1"/>
</dbReference>
<evidence type="ECO:0000256" key="1">
    <source>
        <dbReference type="ARBA" id="ARBA00004429"/>
    </source>
</evidence>
<accession>A0A367WBK1</accession>
<comment type="caution">
    <text evidence="10">The sequence shown here is derived from an EMBL/GenBank/DDBJ whole genome shotgun (WGS) entry which is preliminary data.</text>
</comment>
<dbReference type="GO" id="GO:0043190">
    <property type="term" value="C:ATP-binding cassette (ABC) transporter complex"/>
    <property type="evidence" value="ECO:0007669"/>
    <property type="project" value="InterPro"/>
</dbReference>
<keyword evidence="3 8" id="KW-0813">Transport</keyword>
<dbReference type="OrthoDB" id="9771188at2"/>
<name>A0A367WBK1_9PROT</name>
<feature type="transmembrane region" description="Helical" evidence="8">
    <location>
        <begin position="159"/>
        <end position="181"/>
    </location>
</feature>
<dbReference type="GO" id="GO:0006865">
    <property type="term" value="P:amino acid transport"/>
    <property type="evidence" value="ECO:0007669"/>
    <property type="project" value="TreeGrafter"/>
</dbReference>
<keyword evidence="5 8" id="KW-0812">Transmembrane</keyword>
<feature type="transmembrane region" description="Helical" evidence="8">
    <location>
        <begin position="333"/>
        <end position="351"/>
    </location>
</feature>
<dbReference type="InterPro" id="IPR010065">
    <property type="entry name" value="AA_ABC_transptr_permease_3TM"/>
</dbReference>
<protein>
    <recommendedName>
        <fullName evidence="9">ABC transmembrane type-1 domain-containing protein</fullName>
    </recommendedName>
</protein>
<dbReference type="NCBIfam" id="TIGR01726">
    <property type="entry name" value="HEQRo_perm_3TM"/>
    <property type="match status" value="1"/>
</dbReference>
<evidence type="ECO:0000256" key="3">
    <source>
        <dbReference type="ARBA" id="ARBA00022448"/>
    </source>
</evidence>
<dbReference type="InterPro" id="IPR043429">
    <property type="entry name" value="ArtM/GltK/GlnP/TcyL/YhdX-like"/>
</dbReference>
<dbReference type="PANTHER" id="PTHR30614">
    <property type="entry name" value="MEMBRANE COMPONENT OF AMINO ACID ABC TRANSPORTER"/>
    <property type="match status" value="1"/>
</dbReference>
<evidence type="ECO:0000256" key="2">
    <source>
        <dbReference type="ARBA" id="ARBA00010072"/>
    </source>
</evidence>
<dbReference type="InterPro" id="IPR035906">
    <property type="entry name" value="MetI-like_sf"/>
</dbReference>
<dbReference type="PANTHER" id="PTHR30614:SF41">
    <property type="entry name" value="INNER MEMBRANE AMINO-ACID ABC TRANSPORTER PERMEASE PROTEIN YHDY"/>
    <property type="match status" value="1"/>
</dbReference>
<feature type="transmembrane region" description="Helical" evidence="8">
    <location>
        <begin position="302"/>
        <end position="321"/>
    </location>
</feature>
<comment type="similarity">
    <text evidence="2">Belongs to the binding-protein-dependent transport system permease family. HisMQ subfamily.</text>
</comment>
<dbReference type="GO" id="GO:0022857">
    <property type="term" value="F:transmembrane transporter activity"/>
    <property type="evidence" value="ECO:0007669"/>
    <property type="project" value="InterPro"/>
</dbReference>
<feature type="domain" description="ABC transmembrane type-1" evidence="9">
    <location>
        <begin position="157"/>
        <end position="352"/>
    </location>
</feature>
<dbReference type="Proteomes" id="UP000253226">
    <property type="component" value="Unassembled WGS sequence"/>
</dbReference>
<evidence type="ECO:0000256" key="6">
    <source>
        <dbReference type="ARBA" id="ARBA00022989"/>
    </source>
</evidence>
<evidence type="ECO:0000313" key="11">
    <source>
        <dbReference type="Proteomes" id="UP000253226"/>
    </source>
</evidence>
<dbReference type="Gene3D" id="1.10.3720.10">
    <property type="entry name" value="MetI-like"/>
    <property type="match status" value="1"/>
</dbReference>
<feature type="transmembrane region" description="Helical" evidence="8">
    <location>
        <begin position="193"/>
        <end position="221"/>
    </location>
</feature>
<dbReference type="Pfam" id="PF00528">
    <property type="entry name" value="BPD_transp_1"/>
    <property type="match status" value="1"/>
</dbReference>
<keyword evidence="6 8" id="KW-1133">Transmembrane helix</keyword>